<dbReference type="EMBL" id="MZZM01000020">
    <property type="protein sequence ID" value="ORJ59386.1"/>
    <property type="molecule type" value="Genomic_DNA"/>
</dbReference>
<dbReference type="AlphaFoldDB" id="A0A1X0Y2M4"/>
<evidence type="ECO:0000256" key="1">
    <source>
        <dbReference type="SAM" id="MobiDB-lite"/>
    </source>
</evidence>
<proteinExistence type="predicted"/>
<name>A0A1X0Y2M4_MYCSI</name>
<feature type="region of interest" description="Disordered" evidence="1">
    <location>
        <begin position="13"/>
        <end position="42"/>
    </location>
</feature>
<organism evidence="2 3">
    <name type="scientific">Mycobacterium simiae</name>
    <name type="common">Mycobacterium habana</name>
    <dbReference type="NCBI Taxonomy" id="1784"/>
    <lineage>
        <taxon>Bacteria</taxon>
        <taxon>Bacillati</taxon>
        <taxon>Actinomycetota</taxon>
        <taxon>Actinomycetes</taxon>
        <taxon>Mycobacteriales</taxon>
        <taxon>Mycobacteriaceae</taxon>
        <taxon>Mycobacterium</taxon>
        <taxon>Mycobacterium simiae complex</taxon>
    </lineage>
</organism>
<protein>
    <submittedName>
        <fullName evidence="2">Uncharacterized protein</fullName>
    </submittedName>
</protein>
<dbReference type="Proteomes" id="UP000193040">
    <property type="component" value="Unassembled WGS sequence"/>
</dbReference>
<evidence type="ECO:0000313" key="3">
    <source>
        <dbReference type="Proteomes" id="UP000193040"/>
    </source>
</evidence>
<reference evidence="2 3" key="1">
    <citation type="submission" date="2017-03" db="EMBL/GenBank/DDBJ databases">
        <title>Genomic insights into Mycobacterium simiae human colonization.</title>
        <authorList>
            <person name="Steffani J.L."/>
            <person name="Brunck M.E."/>
            <person name="Cruz E."/>
            <person name="Montiel R."/>
            <person name="Barona F."/>
        </authorList>
    </citation>
    <scope>NUCLEOTIDE SEQUENCE [LARGE SCALE GENOMIC DNA]</scope>
    <source>
        <strain evidence="2 3">MsiGto</strain>
    </source>
</reference>
<evidence type="ECO:0000313" key="2">
    <source>
        <dbReference type="EMBL" id="ORJ59386.1"/>
    </source>
</evidence>
<keyword evidence="3" id="KW-1185">Reference proteome</keyword>
<comment type="caution">
    <text evidence="2">The sequence shown here is derived from an EMBL/GenBank/DDBJ whole genome shotgun (WGS) entry which is preliminary data.</text>
</comment>
<gene>
    <name evidence="2" type="ORF">B5M45_16030</name>
</gene>
<sequence>MIEMLVIPKLAVRPRDNAAPRHPSHPATAATAAAPPPPNTLAEPVLITEGQVLLASAIARRTQRPTPGLRSRLTQLWHRLVPAANLAPEMEHQPPRRYPPRRLPYFERAAMAREMDRL</sequence>
<accession>A0A1X0Y2M4</accession>